<comment type="caution">
    <text evidence="1">The sequence shown here is derived from an EMBL/GenBank/DDBJ whole genome shotgun (WGS) entry which is preliminary data.</text>
</comment>
<accession>X1DVU3</accession>
<feature type="non-terminal residue" evidence="1">
    <location>
        <position position="112"/>
    </location>
</feature>
<dbReference type="AlphaFoldDB" id="X1DVU3"/>
<name>X1DVU3_9ZZZZ</name>
<evidence type="ECO:0000313" key="1">
    <source>
        <dbReference type="EMBL" id="GAH12350.1"/>
    </source>
</evidence>
<sequence>MKRIMEDPDLKSVFEAVSGGCPLLGESDDVATMMGVSVMPSGVGSSGITIPIATIRRGNFDRESMAEQLQEDFAGALIEDYQGIEVAVIETAQGLRLASAFVDEVTWVFGAE</sequence>
<organism evidence="1">
    <name type="scientific">marine sediment metagenome</name>
    <dbReference type="NCBI Taxonomy" id="412755"/>
    <lineage>
        <taxon>unclassified sequences</taxon>
        <taxon>metagenomes</taxon>
        <taxon>ecological metagenomes</taxon>
    </lineage>
</organism>
<gene>
    <name evidence="1" type="ORF">S01H4_61613</name>
</gene>
<dbReference type="EMBL" id="BART01036576">
    <property type="protein sequence ID" value="GAH12350.1"/>
    <property type="molecule type" value="Genomic_DNA"/>
</dbReference>
<reference evidence="1" key="1">
    <citation type="journal article" date="2014" name="Front. Microbiol.">
        <title>High frequency of phylogenetically diverse reductive dehalogenase-homologous genes in deep subseafloor sedimentary metagenomes.</title>
        <authorList>
            <person name="Kawai M."/>
            <person name="Futagami T."/>
            <person name="Toyoda A."/>
            <person name="Takaki Y."/>
            <person name="Nishi S."/>
            <person name="Hori S."/>
            <person name="Arai W."/>
            <person name="Tsubouchi T."/>
            <person name="Morono Y."/>
            <person name="Uchiyama I."/>
            <person name="Ito T."/>
            <person name="Fujiyama A."/>
            <person name="Inagaki F."/>
            <person name="Takami H."/>
        </authorList>
    </citation>
    <scope>NUCLEOTIDE SEQUENCE</scope>
    <source>
        <strain evidence="1">Expedition CK06-06</strain>
    </source>
</reference>
<protein>
    <submittedName>
        <fullName evidence="1">Uncharacterized protein</fullName>
    </submittedName>
</protein>
<proteinExistence type="predicted"/>